<evidence type="ECO:0000313" key="20">
    <source>
        <dbReference type="EMBL" id="GAO51573.1"/>
    </source>
</evidence>
<proteinExistence type="inferred from homology"/>
<keyword evidence="10" id="KW-0347">Helicase</keyword>
<dbReference type="OrthoDB" id="3249161at2759"/>
<comment type="subcellular location">
    <subcellularLocation>
        <location evidence="2">Chromosome</location>
        <location evidence="2">Telomere</location>
    </subcellularLocation>
    <subcellularLocation>
        <location evidence="1">Nucleus</location>
    </subcellularLocation>
</comment>
<evidence type="ECO:0000256" key="15">
    <source>
        <dbReference type="ARBA" id="ARBA00023204"/>
    </source>
</evidence>
<dbReference type="InterPro" id="IPR036465">
    <property type="entry name" value="vWFA_dom_sf"/>
</dbReference>
<dbReference type="Gene3D" id="4.10.970.10">
    <property type="entry name" value="Ku70, bridge and pillars"/>
    <property type="match status" value="1"/>
</dbReference>
<dbReference type="InterPro" id="IPR016194">
    <property type="entry name" value="SPOC-like_C_dom_sf"/>
</dbReference>
<keyword evidence="9" id="KW-0378">Hydrolase</keyword>
<dbReference type="SMART" id="SM00559">
    <property type="entry name" value="Ku78"/>
    <property type="match status" value="1"/>
</dbReference>
<evidence type="ECO:0000256" key="16">
    <source>
        <dbReference type="ARBA" id="ARBA00023242"/>
    </source>
</evidence>
<dbReference type="GO" id="GO:0000723">
    <property type="term" value="P:telomere maintenance"/>
    <property type="evidence" value="ECO:0007669"/>
    <property type="project" value="InterPro"/>
</dbReference>
<comment type="caution">
    <text evidence="20">The sequence shown here is derived from an EMBL/GenBank/DDBJ whole genome shotgun (WGS) entry which is preliminary data.</text>
</comment>
<keyword evidence="15" id="KW-0234">DNA repair</keyword>
<dbReference type="GO" id="GO:0003684">
    <property type="term" value="F:damaged DNA binding"/>
    <property type="evidence" value="ECO:0007669"/>
    <property type="project" value="InterPro"/>
</dbReference>
<evidence type="ECO:0000256" key="3">
    <source>
        <dbReference type="ARBA" id="ARBA00005240"/>
    </source>
</evidence>
<evidence type="ECO:0000256" key="10">
    <source>
        <dbReference type="ARBA" id="ARBA00022806"/>
    </source>
</evidence>
<dbReference type="InterPro" id="IPR027388">
    <property type="entry name" value="Ku70_bridge/pillars_dom_sf"/>
</dbReference>
<keyword evidence="13" id="KW-0238">DNA-binding</keyword>
<dbReference type="GO" id="GO:0016787">
    <property type="term" value="F:hydrolase activity"/>
    <property type="evidence" value="ECO:0007669"/>
    <property type="project" value="UniProtKB-KW"/>
</dbReference>
<keyword evidence="21" id="KW-1185">Reference proteome</keyword>
<dbReference type="Pfam" id="PF02735">
    <property type="entry name" value="Ku"/>
    <property type="match status" value="1"/>
</dbReference>
<dbReference type="InterPro" id="IPR006164">
    <property type="entry name" value="DNA_bd_Ku70/Ku80"/>
</dbReference>
<dbReference type="PIRSF" id="PIRSF003033">
    <property type="entry name" value="Ku70"/>
    <property type="match status" value="1"/>
</dbReference>
<dbReference type="GO" id="GO:0005524">
    <property type="term" value="F:ATP binding"/>
    <property type="evidence" value="ECO:0007669"/>
    <property type="project" value="UniProtKB-KW"/>
</dbReference>
<evidence type="ECO:0000259" key="19">
    <source>
        <dbReference type="SMART" id="SM00559"/>
    </source>
</evidence>
<dbReference type="GO" id="GO:0003690">
    <property type="term" value="F:double-stranded DNA binding"/>
    <property type="evidence" value="ECO:0007669"/>
    <property type="project" value="TreeGrafter"/>
</dbReference>
<evidence type="ECO:0000256" key="7">
    <source>
        <dbReference type="ARBA" id="ARBA00022741"/>
    </source>
</evidence>
<feature type="domain" description="Ku" evidence="19">
    <location>
        <begin position="311"/>
        <end position="456"/>
    </location>
</feature>
<evidence type="ECO:0000256" key="12">
    <source>
        <dbReference type="ARBA" id="ARBA00022895"/>
    </source>
</evidence>
<evidence type="ECO:0000313" key="21">
    <source>
        <dbReference type="Proteomes" id="UP000033140"/>
    </source>
</evidence>
<dbReference type="Proteomes" id="UP000033140">
    <property type="component" value="Unassembled WGS sequence"/>
</dbReference>
<dbReference type="CDD" id="cd00788">
    <property type="entry name" value="KU70"/>
    <property type="match status" value="1"/>
</dbReference>
<dbReference type="InterPro" id="IPR006165">
    <property type="entry name" value="Ku70"/>
</dbReference>
<dbReference type="GO" id="GO:0006303">
    <property type="term" value="P:double-strand break repair via nonhomologous end joining"/>
    <property type="evidence" value="ECO:0007669"/>
    <property type="project" value="InterPro"/>
</dbReference>
<keyword evidence="6" id="KW-0158">Chromosome</keyword>
<dbReference type="Pfam" id="PF03730">
    <property type="entry name" value="Ku_C"/>
    <property type="match status" value="1"/>
</dbReference>
<dbReference type="InterPro" id="IPR005160">
    <property type="entry name" value="Ku_C"/>
</dbReference>
<dbReference type="RefSeq" id="XP_019026121.1">
    <property type="nucleotide sequence ID" value="XM_019166717.1"/>
</dbReference>
<dbReference type="InterPro" id="IPR005161">
    <property type="entry name" value="Ku_N"/>
</dbReference>
<dbReference type="AlphaFoldDB" id="A0A0E9NP44"/>
<evidence type="ECO:0000256" key="5">
    <source>
        <dbReference type="ARBA" id="ARBA00021796"/>
    </source>
</evidence>
<evidence type="ECO:0000256" key="9">
    <source>
        <dbReference type="ARBA" id="ARBA00022801"/>
    </source>
</evidence>
<dbReference type="GO" id="GO:0006310">
    <property type="term" value="P:DNA recombination"/>
    <property type="evidence" value="ECO:0007669"/>
    <property type="project" value="UniProtKB-KW"/>
</dbReference>
<protein>
    <recommendedName>
        <fullName evidence="5">ATP-dependent DNA helicase II subunit 1</fullName>
        <ecNumber evidence="4">3.6.4.12</ecNumber>
    </recommendedName>
    <alternativeName>
        <fullName evidence="17">ATP-dependent DNA helicase II subunit Ku70</fullName>
    </alternativeName>
</protein>
<dbReference type="PANTHER" id="PTHR12604">
    <property type="entry name" value="KU AUTOANTIGEN DNA HELICASE"/>
    <property type="match status" value="1"/>
</dbReference>
<evidence type="ECO:0000256" key="14">
    <source>
        <dbReference type="ARBA" id="ARBA00023172"/>
    </source>
</evidence>
<dbReference type="Pfam" id="PF03731">
    <property type="entry name" value="Ku_N"/>
    <property type="match status" value="1"/>
</dbReference>
<organism evidence="20 21">
    <name type="scientific">Saitoella complicata (strain BCRC 22490 / CBS 7301 / JCM 7358 / NBRC 10748 / NRRL Y-17804)</name>
    <dbReference type="NCBI Taxonomy" id="698492"/>
    <lineage>
        <taxon>Eukaryota</taxon>
        <taxon>Fungi</taxon>
        <taxon>Dikarya</taxon>
        <taxon>Ascomycota</taxon>
        <taxon>Taphrinomycotina</taxon>
        <taxon>Taphrinomycotina incertae sedis</taxon>
        <taxon>Saitoella</taxon>
    </lineage>
</organism>
<dbReference type="CDD" id="cd01458">
    <property type="entry name" value="vWA_ku"/>
    <property type="match status" value="1"/>
</dbReference>
<dbReference type="EMBL" id="BACD03000048">
    <property type="protein sequence ID" value="GAO51573.1"/>
    <property type="molecule type" value="Genomic_DNA"/>
</dbReference>
<dbReference type="EC" id="3.6.4.12" evidence="4"/>
<evidence type="ECO:0000256" key="13">
    <source>
        <dbReference type="ARBA" id="ARBA00023125"/>
    </source>
</evidence>
<dbReference type="OMA" id="FWANVKH"/>
<keyword evidence="8" id="KW-0227">DNA damage</keyword>
<dbReference type="GO" id="GO:0042162">
    <property type="term" value="F:telomeric DNA binding"/>
    <property type="evidence" value="ECO:0007669"/>
    <property type="project" value="InterPro"/>
</dbReference>
<dbReference type="Gene3D" id="3.40.50.410">
    <property type="entry name" value="von Willebrand factor, type A domain"/>
    <property type="match status" value="1"/>
</dbReference>
<dbReference type="NCBIfam" id="TIGR00578">
    <property type="entry name" value="ku70"/>
    <property type="match status" value="1"/>
</dbReference>
<dbReference type="PANTHER" id="PTHR12604:SF2">
    <property type="entry name" value="X-RAY REPAIR CROSS-COMPLEMENTING PROTEIN 6"/>
    <property type="match status" value="1"/>
</dbReference>
<evidence type="ECO:0000256" key="4">
    <source>
        <dbReference type="ARBA" id="ARBA00012551"/>
    </source>
</evidence>
<dbReference type="SUPFAM" id="SSF53300">
    <property type="entry name" value="vWA-like"/>
    <property type="match status" value="1"/>
</dbReference>
<evidence type="ECO:0000256" key="2">
    <source>
        <dbReference type="ARBA" id="ARBA00004574"/>
    </source>
</evidence>
<comment type="similarity">
    <text evidence="3">Belongs to the ku70 family.</text>
</comment>
<evidence type="ECO:0000256" key="17">
    <source>
        <dbReference type="ARBA" id="ARBA00031811"/>
    </source>
</evidence>
<dbReference type="SUPFAM" id="SSF100939">
    <property type="entry name" value="SPOC domain-like"/>
    <property type="match status" value="1"/>
</dbReference>
<evidence type="ECO:0000256" key="6">
    <source>
        <dbReference type="ARBA" id="ARBA00022454"/>
    </source>
</evidence>
<evidence type="ECO:0000256" key="1">
    <source>
        <dbReference type="ARBA" id="ARBA00004123"/>
    </source>
</evidence>
<reference evidence="20 21" key="2">
    <citation type="journal article" date="2014" name="J. Gen. Appl. Microbiol.">
        <title>The early diverging ascomycetous budding yeast Saitoella complicata has three histone deacetylases belonging to the Clr6, Hos2, and Rpd3 lineages.</title>
        <authorList>
            <person name="Nishida H."/>
            <person name="Matsumoto T."/>
            <person name="Kondo S."/>
            <person name="Hamamoto M."/>
            <person name="Yoshikawa H."/>
        </authorList>
    </citation>
    <scope>NUCLEOTIDE SEQUENCE [LARGE SCALE GENOMIC DNA]</scope>
    <source>
        <strain evidence="20 21">NRRL Y-17804</strain>
    </source>
</reference>
<name>A0A0E9NP44_SAICN</name>
<feature type="region of interest" description="Disordered" evidence="18">
    <location>
        <begin position="548"/>
        <end position="570"/>
    </location>
</feature>
<reference evidence="20 21" key="3">
    <citation type="journal article" date="2015" name="Genome Announc.">
        <title>Draft Genome Sequence of the Archiascomycetous Yeast Saitoella complicata.</title>
        <authorList>
            <person name="Yamauchi K."/>
            <person name="Kondo S."/>
            <person name="Hamamoto M."/>
            <person name="Takahashi Y."/>
            <person name="Ogura Y."/>
            <person name="Hayashi T."/>
            <person name="Nishida H."/>
        </authorList>
    </citation>
    <scope>NUCLEOTIDE SEQUENCE [LARGE SCALE GENOMIC DNA]</scope>
    <source>
        <strain evidence="20 21">NRRL Y-17804</strain>
    </source>
</reference>
<accession>A0A0E9NP44</accession>
<keyword evidence="7" id="KW-0547">Nucleotide-binding</keyword>
<evidence type="ECO:0000256" key="8">
    <source>
        <dbReference type="ARBA" id="ARBA00022763"/>
    </source>
</evidence>
<sequence>MSTPWQPPEDFDDDEDNQLDDIQYQNQKDGTLFMIDVSKSMLNPDDEDPTSNPVRTALECAYKVLLQRIISNPKDVIGIVLYGTEQTKVNEGQTYSNIYILLALDVPDAQGIKGLKTILEDEDAFNELCTPSERPVSITNVLFCANQIFTSKAPNFNSKRLFLITDNEDPHASNPQARKSAFTRARDLNDLGIRIEPFFIRSGEGKFDVSKFWEQVVLPADVEETEEDEPELVMDAKTRYKHLLSAITAKSVPKRAIYSVPFELGPGFQIGVKGYIFFKRQEATKSNYVWTRGSIAKLVETKSEMVCQDTTRTLQTTDVKKAFKFGGEPVVFNKDELTSLRVIEDPILRLLGFKPLDYLKFEWNTRPSYFIYPTDADITGSIRTFSALHKQMLTSSRMGLAWLVARRNASPVFVAMVASQEVTDPETKVQKQPAGIHLLPLPYADDIRLFPENTTTRAPDSLIDKMHDIVASLSIGGYQPEKYRNPALQWHYRILQAVALDEDLPTQGEDDTIPKYRGIDRRAGDHIAEWAKELEKVSFVTTSVPVKAPPARKRGADHGEDGGEGSVPKKRVKEELTWEYAAMLYEKDALSKLTVAQMKSLLVEKGVKAPTKKDDCIQAMERVLDN</sequence>
<evidence type="ECO:0000256" key="18">
    <source>
        <dbReference type="SAM" id="MobiDB-lite"/>
    </source>
</evidence>
<gene>
    <name evidence="20" type="ORF">G7K_5672-t1</name>
</gene>
<dbReference type="GO" id="GO:0000781">
    <property type="term" value="C:chromosome, telomeric region"/>
    <property type="evidence" value="ECO:0007669"/>
    <property type="project" value="UniProtKB-SubCell"/>
</dbReference>
<evidence type="ECO:0000256" key="11">
    <source>
        <dbReference type="ARBA" id="ARBA00022840"/>
    </source>
</evidence>
<dbReference type="STRING" id="698492.A0A0E9NP44"/>
<keyword evidence="14" id="KW-0233">DNA recombination</keyword>
<dbReference type="InterPro" id="IPR047087">
    <property type="entry name" value="KU70_core_dom"/>
</dbReference>
<keyword evidence="12" id="KW-0779">Telomere</keyword>
<dbReference type="GO" id="GO:0003678">
    <property type="term" value="F:DNA helicase activity"/>
    <property type="evidence" value="ECO:0007669"/>
    <property type="project" value="UniProtKB-EC"/>
</dbReference>
<dbReference type="Gene3D" id="1.10.1600.10">
    <property type="match status" value="1"/>
</dbReference>
<dbReference type="Gene3D" id="2.40.290.10">
    <property type="match status" value="1"/>
</dbReference>
<dbReference type="FunFam" id="2.40.290.10:FF:000001">
    <property type="entry name" value="X-ray repair cross complementing 6"/>
    <property type="match status" value="1"/>
</dbReference>
<dbReference type="GO" id="GO:0043564">
    <property type="term" value="C:Ku70:Ku80 complex"/>
    <property type="evidence" value="ECO:0007669"/>
    <property type="project" value="InterPro"/>
</dbReference>
<keyword evidence="11" id="KW-0067">ATP-binding</keyword>
<reference evidence="20 21" key="1">
    <citation type="journal article" date="2011" name="J. Gen. Appl. Microbiol.">
        <title>Draft genome sequencing of the enigmatic yeast Saitoella complicata.</title>
        <authorList>
            <person name="Nishida H."/>
            <person name="Hamamoto M."/>
            <person name="Sugiyama J."/>
        </authorList>
    </citation>
    <scope>NUCLEOTIDE SEQUENCE [LARGE SCALE GENOMIC DNA]</scope>
    <source>
        <strain evidence="20 21">NRRL Y-17804</strain>
    </source>
</reference>
<keyword evidence="16" id="KW-0539">Nucleus</keyword>